<protein>
    <submittedName>
        <fullName evidence="2">Uncharacterized protein</fullName>
    </submittedName>
</protein>
<organism evidence="2 3">
    <name type="scientific">Rummeliibacillus stabekisii</name>
    <dbReference type="NCBI Taxonomy" id="241244"/>
    <lineage>
        <taxon>Bacteria</taxon>
        <taxon>Bacillati</taxon>
        <taxon>Bacillota</taxon>
        <taxon>Bacilli</taxon>
        <taxon>Bacillales</taxon>
        <taxon>Caryophanaceae</taxon>
        <taxon>Rummeliibacillus</taxon>
    </lineage>
</organism>
<evidence type="ECO:0000313" key="3">
    <source>
        <dbReference type="Proteomes" id="UP000076021"/>
    </source>
</evidence>
<keyword evidence="3" id="KW-1185">Reference proteome</keyword>
<evidence type="ECO:0000256" key="1">
    <source>
        <dbReference type="SAM" id="MobiDB-lite"/>
    </source>
</evidence>
<dbReference type="AlphaFoldDB" id="A0A143HGK3"/>
<dbReference type="EMBL" id="CP014806">
    <property type="protein sequence ID" value="AMX00845.1"/>
    <property type="molecule type" value="Genomic_DNA"/>
</dbReference>
<proteinExistence type="predicted"/>
<sequence>MISYDAVIRELEKHIHQAGQRSSEAMMREELSAIRALCDLALQSDKSPTPHTVMPKMIGETVQDLSHSSVSSMPKSLTANKLEEEDANGDSLFDF</sequence>
<name>A0A143HGK3_9BACL</name>
<dbReference type="Proteomes" id="UP000076021">
    <property type="component" value="Chromosome"/>
</dbReference>
<dbReference type="KEGG" id="rst:ATY39_16550"/>
<accession>A0A143HGK3</accession>
<dbReference type="InterPro" id="IPR035218">
    <property type="entry name" value="DUF5327"/>
</dbReference>
<reference evidence="3" key="2">
    <citation type="submission" date="2016-03" db="EMBL/GenBank/DDBJ databases">
        <authorList>
            <person name="Seldin L."/>
        </authorList>
    </citation>
    <scope>NUCLEOTIDE SEQUENCE [LARGE SCALE GENOMIC DNA]</scope>
    <source>
        <strain evidence="3">PP9</strain>
    </source>
</reference>
<dbReference type="RefSeq" id="WP_066791650.1">
    <property type="nucleotide sequence ID" value="NZ_CP014806.1"/>
</dbReference>
<dbReference type="Pfam" id="PF17261">
    <property type="entry name" value="DUF5327"/>
    <property type="match status" value="1"/>
</dbReference>
<dbReference type="STRING" id="241244.ATY39_16550"/>
<dbReference type="OrthoDB" id="2361717at2"/>
<evidence type="ECO:0000313" key="2">
    <source>
        <dbReference type="EMBL" id="AMX00845.1"/>
    </source>
</evidence>
<feature type="region of interest" description="Disordered" evidence="1">
    <location>
        <begin position="63"/>
        <end position="95"/>
    </location>
</feature>
<feature type="compositionally biased region" description="Polar residues" evidence="1">
    <location>
        <begin position="63"/>
        <end position="79"/>
    </location>
</feature>
<gene>
    <name evidence="2" type="ORF">ATY39_16550</name>
</gene>
<reference evidence="2 3" key="1">
    <citation type="journal article" date="2016" name="Genome Announc.">
        <title>Whole-Genome Sequence of Rummeliibacillus stabekisii Strain PP9 Isolated from Antarctic Soil.</title>
        <authorList>
            <person name="da Mota F.F."/>
            <person name="Vollu R.E."/>
            <person name="Jurelevicius D."/>
            <person name="Seldin L."/>
        </authorList>
    </citation>
    <scope>NUCLEOTIDE SEQUENCE [LARGE SCALE GENOMIC DNA]</scope>
    <source>
        <strain evidence="2 3">PP9</strain>
    </source>
</reference>